<keyword evidence="4 5" id="KW-0413">Isomerase</keyword>
<feature type="binding site" evidence="5">
    <location>
        <position position="222"/>
    </location>
    <ligand>
        <name>substrate</name>
    </ligand>
</feature>
<dbReference type="STRING" id="1238182.C882_0344"/>
<dbReference type="GO" id="GO:0016853">
    <property type="term" value="F:isomerase activity"/>
    <property type="evidence" value="ECO:0007669"/>
    <property type="project" value="UniProtKB-KW"/>
</dbReference>
<reference evidence="7 8" key="1">
    <citation type="journal article" date="2013" name="Genome Announc.">
        <title>Draft Genome Sequence of an Alphaproteobacterium, Caenispirillum salinarum AK4(T), Isolated from a Solar Saltern.</title>
        <authorList>
            <person name="Khatri I."/>
            <person name="Singh A."/>
            <person name="Korpole S."/>
            <person name="Pinnaka A.K."/>
            <person name="Subramanian S."/>
        </authorList>
    </citation>
    <scope>NUCLEOTIDE SEQUENCE [LARGE SCALE GENOMIC DNA]</scope>
    <source>
        <strain evidence="7 8">AK4</strain>
    </source>
</reference>
<comment type="function">
    <text evidence="5">Catalyzes the two-step NADP-dependent conversion of GDP-4-dehydro-6-deoxy-D-mannose to GDP-fucose, involving an epimerase and a reductase reaction.</text>
</comment>
<evidence type="ECO:0000256" key="2">
    <source>
        <dbReference type="ARBA" id="ARBA00022857"/>
    </source>
</evidence>
<evidence type="ECO:0000313" key="7">
    <source>
        <dbReference type="EMBL" id="EKV29522.1"/>
    </source>
</evidence>
<feature type="binding site" evidence="5">
    <location>
        <begin position="176"/>
        <end position="179"/>
    </location>
    <ligand>
        <name>NADP(+)</name>
        <dbReference type="ChEBI" id="CHEBI:58349"/>
    </ligand>
</feature>
<evidence type="ECO:0000259" key="6">
    <source>
        <dbReference type="Pfam" id="PF01370"/>
    </source>
</evidence>
<keyword evidence="8" id="KW-1185">Reference proteome</keyword>
<keyword evidence="3 5" id="KW-0560">Oxidoreductase</keyword>
<evidence type="ECO:0000256" key="4">
    <source>
        <dbReference type="ARBA" id="ARBA00023235"/>
    </source>
</evidence>
<dbReference type="EMBL" id="ANHY01000012">
    <property type="protein sequence ID" value="EKV29522.1"/>
    <property type="molecule type" value="Genomic_DNA"/>
</dbReference>
<dbReference type="GO" id="GO:0070401">
    <property type="term" value="F:NADP+ binding"/>
    <property type="evidence" value="ECO:0007669"/>
    <property type="project" value="UniProtKB-UniRule"/>
</dbReference>
<evidence type="ECO:0000256" key="1">
    <source>
        <dbReference type="ARBA" id="ARBA00005959"/>
    </source>
</evidence>
<evidence type="ECO:0000313" key="8">
    <source>
        <dbReference type="Proteomes" id="UP000009881"/>
    </source>
</evidence>
<feature type="site" description="Important for catalytic activity" evidence="5">
    <location>
        <position position="120"/>
    </location>
</feature>
<dbReference type="InterPro" id="IPR036291">
    <property type="entry name" value="NAD(P)-bd_dom_sf"/>
</dbReference>
<dbReference type="CDD" id="cd05239">
    <property type="entry name" value="GDP_FS_SDR_e"/>
    <property type="match status" value="1"/>
</dbReference>
<accession>K9GW96</accession>
<dbReference type="InterPro" id="IPR028614">
    <property type="entry name" value="GDP_fucose/colitose_synth"/>
</dbReference>
<protein>
    <recommendedName>
        <fullName evidence="5">GDP-L-fucose synthase</fullName>
        <ecNumber evidence="5">1.1.1.271</ecNumber>
    </recommendedName>
    <alternativeName>
        <fullName evidence="5">GDP-4-keto-6-deoxy-D-mannose-3,5-epimerase-4-reductase</fullName>
    </alternativeName>
</protein>
<evidence type="ECO:0000256" key="5">
    <source>
        <dbReference type="HAMAP-Rule" id="MF_00956"/>
    </source>
</evidence>
<dbReference type="PATRIC" id="fig|1238182.3.peg.2559"/>
<sequence>MSMSDTGPRQAAFPLDGRRIWVAGHGGMVGRALVRRLAEEDCEVLVTPRPALDLSRQADVEDWMAQARPDGVIVAAARVGGIHANAAYPADFIQQNLSISANIIHAAHLSGVRKLLYLGSSCVYPRLAPQPIDEGALLSGALEPTNQWYAVAKIAGIKMCQAYRRQHGRDFIAVMPTNLYGPGDNYDPLTSHVPAALIRRFHEAKVDGRSRAVVWGTGRPRREFLYVDDLADACVFALKHWSSEDLLNVGTGQDMSIAHFAAEVAAVVGFGGEIVFDPQRPDGAPRKVLDVTRLRRAGWRARTPLEDGLRATYADFLAGGGRYGG</sequence>
<feature type="binding site" evidence="5">
    <location>
        <begin position="24"/>
        <end position="30"/>
    </location>
    <ligand>
        <name>NADP(+)</name>
        <dbReference type="ChEBI" id="CHEBI:58349"/>
    </ligand>
</feature>
<proteinExistence type="inferred from homology"/>
<dbReference type="Gene3D" id="3.90.25.10">
    <property type="entry name" value="UDP-galactose 4-epimerase, domain 1"/>
    <property type="match status" value="1"/>
</dbReference>
<feature type="binding site" evidence="5">
    <location>
        <begin position="118"/>
        <end position="121"/>
    </location>
    <ligand>
        <name>NADP(+)</name>
        <dbReference type="ChEBI" id="CHEBI:58349"/>
    </ligand>
</feature>
<feature type="binding site" evidence="5">
    <location>
        <position position="215"/>
    </location>
    <ligand>
        <name>substrate</name>
    </ligand>
</feature>
<gene>
    <name evidence="5" type="primary">fcl</name>
    <name evidence="7" type="ORF">C882_0344</name>
</gene>
<dbReference type="HAMAP" id="MF_00956">
    <property type="entry name" value="GDP_fucose_synth"/>
    <property type="match status" value="1"/>
</dbReference>
<dbReference type="Gene3D" id="3.40.50.720">
    <property type="entry name" value="NAD(P)-binding Rossmann-like Domain"/>
    <property type="match status" value="1"/>
</dbReference>
<dbReference type="InterPro" id="IPR001509">
    <property type="entry name" value="Epimerase_deHydtase"/>
</dbReference>
<dbReference type="UniPathway" id="UPA00128">
    <property type="reaction ID" value="UER00191"/>
</dbReference>
<feature type="binding site" evidence="5">
    <location>
        <position position="192"/>
    </location>
    <ligand>
        <name>NADP(+)</name>
        <dbReference type="ChEBI" id="CHEBI:58349"/>
    </ligand>
</feature>
<dbReference type="eggNOG" id="COG0451">
    <property type="taxonomic scope" value="Bacteria"/>
</dbReference>
<keyword evidence="2 5" id="KW-0521">NADP</keyword>
<comment type="catalytic activity">
    <reaction evidence="5">
        <text>GDP-beta-L-fucose + NADP(+) = GDP-4-dehydro-alpha-D-rhamnose + NADPH + H(+)</text>
        <dbReference type="Rhea" id="RHEA:18885"/>
        <dbReference type="ChEBI" id="CHEBI:15378"/>
        <dbReference type="ChEBI" id="CHEBI:57273"/>
        <dbReference type="ChEBI" id="CHEBI:57783"/>
        <dbReference type="ChEBI" id="CHEBI:57964"/>
        <dbReference type="ChEBI" id="CHEBI:58349"/>
        <dbReference type="EC" id="1.1.1.271"/>
    </reaction>
</comment>
<feature type="binding site" evidence="5">
    <location>
        <position position="200"/>
    </location>
    <ligand>
        <name>substrate</name>
    </ligand>
</feature>
<dbReference type="SUPFAM" id="SSF51735">
    <property type="entry name" value="NAD(P)-binding Rossmann-fold domains"/>
    <property type="match status" value="1"/>
</dbReference>
<feature type="active site" description="Proton donor/acceptor" evidence="5">
    <location>
        <position position="149"/>
    </location>
</feature>
<keyword evidence="5" id="KW-0511">Multifunctional enzyme</keyword>
<feature type="binding site" evidence="5">
    <location>
        <position position="153"/>
    </location>
    <ligand>
        <name>NADP(+)</name>
        <dbReference type="ChEBI" id="CHEBI:58349"/>
    </ligand>
</feature>
<evidence type="ECO:0000256" key="3">
    <source>
        <dbReference type="ARBA" id="ARBA00023002"/>
    </source>
</evidence>
<organism evidence="7 8">
    <name type="scientific">Caenispirillum salinarum AK4</name>
    <dbReference type="NCBI Taxonomy" id="1238182"/>
    <lineage>
        <taxon>Bacteria</taxon>
        <taxon>Pseudomonadati</taxon>
        <taxon>Pseudomonadota</taxon>
        <taxon>Alphaproteobacteria</taxon>
        <taxon>Rhodospirillales</taxon>
        <taxon>Novispirillaceae</taxon>
        <taxon>Caenispirillum</taxon>
    </lineage>
</organism>
<dbReference type="AlphaFoldDB" id="K9GW96"/>
<feature type="site" description="Important for catalytic activity" evidence="5">
    <location>
        <position position="122"/>
    </location>
</feature>
<feature type="domain" description="NAD-dependent epimerase/dehydratase" evidence="6">
    <location>
        <begin position="20"/>
        <end position="250"/>
    </location>
</feature>
<comment type="caution">
    <text evidence="7">The sequence shown here is derived from an EMBL/GenBank/DDBJ whole genome shotgun (WGS) entry which is preliminary data.</text>
</comment>
<dbReference type="RefSeq" id="WP_009541003.1">
    <property type="nucleotide sequence ID" value="NZ_ANHY01000012.1"/>
</dbReference>
<comment type="similarity">
    <text evidence="1 5">Belongs to the NAD(P)-dependent epimerase/dehydratase family. Fucose synthase subfamily.</text>
</comment>
<comment type="pathway">
    <text evidence="5">Nucleotide-sugar biosynthesis; GDP-L-fucose biosynthesis via de novo pathway; GDP-L-fucose from GDP-alpha-D-mannose: step 2/2.</text>
</comment>
<dbReference type="EC" id="1.1.1.271" evidence="5"/>
<dbReference type="PANTHER" id="PTHR43238">
    <property type="entry name" value="GDP-L-FUCOSE SYNTHASE"/>
    <property type="match status" value="1"/>
</dbReference>
<dbReference type="GO" id="GO:0050577">
    <property type="term" value="F:GDP-L-fucose synthase activity"/>
    <property type="evidence" value="ECO:0007669"/>
    <property type="project" value="UniProtKB-UniRule"/>
</dbReference>
<dbReference type="Pfam" id="PF01370">
    <property type="entry name" value="Epimerase"/>
    <property type="match status" value="1"/>
</dbReference>
<name>K9GW96_9PROT</name>
<feature type="binding site" evidence="5">
    <location>
        <position position="282"/>
    </location>
    <ligand>
        <name>substrate</name>
    </ligand>
</feature>
<dbReference type="GO" id="GO:0042351">
    <property type="term" value="P:'de novo' GDP-L-fucose biosynthetic process"/>
    <property type="evidence" value="ECO:0007669"/>
    <property type="project" value="UniProtKB-UniRule"/>
</dbReference>
<dbReference type="PANTHER" id="PTHR43238:SF1">
    <property type="entry name" value="GDP-L-FUCOSE SYNTHASE"/>
    <property type="match status" value="1"/>
</dbReference>
<dbReference type="Proteomes" id="UP000009881">
    <property type="component" value="Unassembled WGS sequence"/>
</dbReference>